<feature type="non-terminal residue" evidence="1">
    <location>
        <position position="1"/>
    </location>
</feature>
<dbReference type="Proteomes" id="UP000827976">
    <property type="component" value="Chromosome 5"/>
</dbReference>
<accession>A0ACB7W7Q6</accession>
<comment type="caution">
    <text evidence="1">The sequence shown here is derived from an EMBL/GenBank/DDBJ whole genome shotgun (WGS) entry which is preliminary data.</text>
</comment>
<sequence length="190" mass="20989">VHPNLYGDTKTHFFALWTTDGYKKTICYNHGCPTFVSLNPSEFGLGSVIEKVSTYNGEQVDITIKIRRDKASGNWWLSYGPSGSHRDLIPIGYWKGSIFTGLADNASIILWGGRTSYAENMKGPPMGSGHFSTEGYGKAAGFTDITAIDVDGKYYDPDKMIGFMDRPDCYDISELRKSKFFYGGPAGCSK</sequence>
<evidence type="ECO:0000313" key="2">
    <source>
        <dbReference type="Proteomes" id="UP000827976"/>
    </source>
</evidence>
<gene>
    <name evidence="1" type="ORF">IHE45_05G183000</name>
</gene>
<organism evidence="1 2">
    <name type="scientific">Dioscorea alata</name>
    <name type="common">Purple yam</name>
    <dbReference type="NCBI Taxonomy" id="55571"/>
    <lineage>
        <taxon>Eukaryota</taxon>
        <taxon>Viridiplantae</taxon>
        <taxon>Streptophyta</taxon>
        <taxon>Embryophyta</taxon>
        <taxon>Tracheophyta</taxon>
        <taxon>Spermatophyta</taxon>
        <taxon>Magnoliopsida</taxon>
        <taxon>Liliopsida</taxon>
        <taxon>Dioscoreales</taxon>
        <taxon>Dioscoreaceae</taxon>
        <taxon>Dioscorea</taxon>
    </lineage>
</organism>
<keyword evidence="2" id="KW-1185">Reference proteome</keyword>
<dbReference type="EMBL" id="CM037015">
    <property type="protein sequence ID" value="KAH7683435.1"/>
    <property type="molecule type" value="Genomic_DNA"/>
</dbReference>
<name>A0ACB7W7Q6_DIOAL</name>
<evidence type="ECO:0000313" key="1">
    <source>
        <dbReference type="EMBL" id="KAH7683435.1"/>
    </source>
</evidence>
<protein>
    <submittedName>
        <fullName evidence="1">Neprosin domain-containing protein</fullName>
    </submittedName>
</protein>
<reference evidence="2" key="1">
    <citation type="journal article" date="2022" name="Nat. Commun.">
        <title>Chromosome evolution and the genetic basis of agronomically important traits in greater yam.</title>
        <authorList>
            <person name="Bredeson J.V."/>
            <person name="Lyons J.B."/>
            <person name="Oniyinde I.O."/>
            <person name="Okereke N.R."/>
            <person name="Kolade O."/>
            <person name="Nnabue I."/>
            <person name="Nwadili C.O."/>
            <person name="Hribova E."/>
            <person name="Parker M."/>
            <person name="Nwogha J."/>
            <person name="Shu S."/>
            <person name="Carlson J."/>
            <person name="Kariba R."/>
            <person name="Muthemba S."/>
            <person name="Knop K."/>
            <person name="Barton G.J."/>
            <person name="Sherwood A.V."/>
            <person name="Lopez-Montes A."/>
            <person name="Asiedu R."/>
            <person name="Jamnadass R."/>
            <person name="Muchugi A."/>
            <person name="Goodstein D."/>
            <person name="Egesi C.N."/>
            <person name="Featherston J."/>
            <person name="Asfaw A."/>
            <person name="Simpson G.G."/>
            <person name="Dolezel J."/>
            <person name="Hendre P.S."/>
            <person name="Van Deynze A."/>
            <person name="Kumar P.L."/>
            <person name="Obidiegwu J.E."/>
            <person name="Bhattacharjee R."/>
            <person name="Rokhsar D.S."/>
        </authorList>
    </citation>
    <scope>NUCLEOTIDE SEQUENCE [LARGE SCALE GENOMIC DNA]</scope>
    <source>
        <strain evidence="2">cv. TDa95/00328</strain>
    </source>
</reference>
<proteinExistence type="predicted"/>